<organism evidence="9 10">
    <name type="scientific">Nitrosotalea devaniterrae</name>
    <dbReference type="NCBI Taxonomy" id="1078905"/>
    <lineage>
        <taxon>Archaea</taxon>
        <taxon>Nitrososphaerota</taxon>
        <taxon>Nitrososphaeria</taxon>
        <taxon>Nitrosotaleales</taxon>
        <taxon>Nitrosotaleaceae</taxon>
        <taxon>Nitrosotalea</taxon>
    </lineage>
</organism>
<dbReference type="Gene3D" id="3.30.70.20">
    <property type="match status" value="1"/>
</dbReference>
<keyword evidence="2" id="KW-0004">4Fe-4S</keyword>
<evidence type="ECO:0000256" key="6">
    <source>
        <dbReference type="ARBA" id="ARBA00023004"/>
    </source>
</evidence>
<evidence type="ECO:0000256" key="4">
    <source>
        <dbReference type="ARBA" id="ARBA00022737"/>
    </source>
</evidence>
<keyword evidence="10" id="KW-1185">Reference proteome</keyword>
<dbReference type="Pfam" id="PF12838">
    <property type="entry name" value="Fer4_7"/>
    <property type="match status" value="1"/>
</dbReference>
<keyword evidence="6" id="KW-0408">Iron</keyword>
<evidence type="ECO:0000313" key="9">
    <source>
        <dbReference type="EMBL" id="CUR51025.1"/>
    </source>
</evidence>
<feature type="domain" description="4Fe-4S ferredoxin-type" evidence="8">
    <location>
        <begin position="50"/>
        <end position="79"/>
    </location>
</feature>
<keyword evidence="5" id="KW-0249">Electron transport</keyword>
<proteinExistence type="predicted"/>
<evidence type="ECO:0000256" key="3">
    <source>
        <dbReference type="ARBA" id="ARBA00022723"/>
    </source>
</evidence>
<evidence type="ECO:0000256" key="7">
    <source>
        <dbReference type="ARBA" id="ARBA00023014"/>
    </source>
</evidence>
<dbReference type="GO" id="GO:0046872">
    <property type="term" value="F:metal ion binding"/>
    <property type="evidence" value="ECO:0007669"/>
    <property type="project" value="UniProtKB-KW"/>
</dbReference>
<evidence type="ECO:0000256" key="5">
    <source>
        <dbReference type="ARBA" id="ARBA00022982"/>
    </source>
</evidence>
<evidence type="ECO:0000256" key="2">
    <source>
        <dbReference type="ARBA" id="ARBA00022485"/>
    </source>
</evidence>
<keyword evidence="4" id="KW-0677">Repeat</keyword>
<gene>
    <name evidence="9" type="ORF">NDEV_0260</name>
</gene>
<dbReference type="Proteomes" id="UP000196239">
    <property type="component" value="Chromosome 1"/>
</dbReference>
<dbReference type="PROSITE" id="PS51379">
    <property type="entry name" value="4FE4S_FER_2"/>
    <property type="match status" value="2"/>
</dbReference>
<reference evidence="10" key="1">
    <citation type="submission" date="2015-10" db="EMBL/GenBank/DDBJ databases">
        <authorList>
            <person name="Lehtovirta-Morley L.E."/>
            <person name="Vieille C."/>
        </authorList>
    </citation>
    <scope>NUCLEOTIDE SEQUENCE [LARGE SCALE GENOMIC DNA]</scope>
</reference>
<name>A0A128A0Z9_9ARCH</name>
<evidence type="ECO:0000313" key="10">
    <source>
        <dbReference type="Proteomes" id="UP000196239"/>
    </source>
</evidence>
<sequence length="106" mass="11737">MKIKNRMPIAILPDVDEQRCIGCALCVEICTSLGPDVLRVKPVDGWKRGKAFVFYPERCISDGACIGVCPTKAIFWMRPMSYTPGQPVPLHKNGIFVKGWAEDAAL</sequence>
<dbReference type="KEGG" id="ndv:NDEV_0260"/>
<dbReference type="GO" id="GO:0051539">
    <property type="term" value="F:4 iron, 4 sulfur cluster binding"/>
    <property type="evidence" value="ECO:0007669"/>
    <property type="project" value="UniProtKB-KW"/>
</dbReference>
<feature type="domain" description="4Fe-4S ferredoxin-type" evidence="8">
    <location>
        <begin position="11"/>
        <end position="43"/>
    </location>
</feature>
<evidence type="ECO:0000259" key="8">
    <source>
        <dbReference type="PROSITE" id="PS51379"/>
    </source>
</evidence>
<protein>
    <submittedName>
        <fullName evidence="9">4Fe-4S ferredoxin iron-sulfur binding domain protein</fullName>
    </submittedName>
</protein>
<keyword evidence="3" id="KW-0479">Metal-binding</keyword>
<keyword evidence="1" id="KW-0813">Transport</keyword>
<dbReference type="PANTHER" id="PTHR43687">
    <property type="entry name" value="ADENYLYLSULFATE REDUCTASE, BETA SUBUNIT"/>
    <property type="match status" value="1"/>
</dbReference>
<dbReference type="InterPro" id="IPR050572">
    <property type="entry name" value="Fe-S_Ferredoxin"/>
</dbReference>
<dbReference type="AlphaFoldDB" id="A0A128A0Z9"/>
<dbReference type="SUPFAM" id="SSF54862">
    <property type="entry name" value="4Fe-4S ferredoxins"/>
    <property type="match status" value="1"/>
</dbReference>
<keyword evidence="7" id="KW-0411">Iron-sulfur</keyword>
<evidence type="ECO:0000256" key="1">
    <source>
        <dbReference type="ARBA" id="ARBA00022448"/>
    </source>
</evidence>
<accession>A0A128A0Z9</accession>
<dbReference type="PANTHER" id="PTHR43687:SF6">
    <property type="entry name" value="L-ASPARTATE SEMIALDEHYDE SULFURTRANSFERASE IRON-SULFUR SUBUNIT"/>
    <property type="match status" value="1"/>
</dbReference>
<dbReference type="InterPro" id="IPR017896">
    <property type="entry name" value="4Fe4S_Fe-S-bd"/>
</dbReference>
<dbReference type="EMBL" id="LN890280">
    <property type="protein sequence ID" value="CUR51025.1"/>
    <property type="molecule type" value="Genomic_DNA"/>
</dbReference>